<accession>I1CW72</accession>
<proteinExistence type="predicted"/>
<dbReference type="RefSeq" id="XP_067528098.1">
    <property type="nucleotide sequence ID" value="XM_067671997.1"/>
</dbReference>
<sequence length="50" mass="5508">MSECYNIIKTLQNPIITTGTTIGFVTIRALSCYQREGSNSVSRSAPLQIM</sequence>
<protein>
    <submittedName>
        <fullName evidence="1">Uncharacterized protein</fullName>
    </submittedName>
</protein>
<dbReference type="InParanoid" id="I1CW72"/>
<evidence type="ECO:0000313" key="1">
    <source>
        <dbReference type="EMBL" id="EIE92702.1"/>
    </source>
</evidence>
<dbReference type="GeneID" id="93624378"/>
<organism evidence="1 2">
    <name type="scientific">Rhizopus delemar (strain RA 99-880 / ATCC MYA-4621 / FGSC 9543 / NRRL 43880)</name>
    <name type="common">Mucormycosis agent</name>
    <name type="synonym">Rhizopus arrhizus var. delemar</name>
    <dbReference type="NCBI Taxonomy" id="246409"/>
    <lineage>
        <taxon>Eukaryota</taxon>
        <taxon>Fungi</taxon>
        <taxon>Fungi incertae sedis</taxon>
        <taxon>Mucoromycota</taxon>
        <taxon>Mucoromycotina</taxon>
        <taxon>Mucoromycetes</taxon>
        <taxon>Mucorales</taxon>
        <taxon>Mucorineae</taxon>
        <taxon>Rhizopodaceae</taxon>
        <taxon>Rhizopus</taxon>
    </lineage>
</organism>
<dbReference type="VEuPathDB" id="FungiDB:RO3G_17414"/>
<name>I1CW72_RHIO9</name>
<reference evidence="1 2" key="1">
    <citation type="journal article" date="2009" name="PLoS Genet.">
        <title>Genomic analysis of the basal lineage fungus Rhizopus oryzae reveals a whole-genome duplication.</title>
        <authorList>
            <person name="Ma L.-J."/>
            <person name="Ibrahim A.S."/>
            <person name="Skory C."/>
            <person name="Grabherr M.G."/>
            <person name="Burger G."/>
            <person name="Butler M."/>
            <person name="Elias M."/>
            <person name="Idnurm A."/>
            <person name="Lang B.F."/>
            <person name="Sone T."/>
            <person name="Abe A."/>
            <person name="Calvo S.E."/>
            <person name="Corrochano L.M."/>
            <person name="Engels R."/>
            <person name="Fu J."/>
            <person name="Hansberg W."/>
            <person name="Kim J.-M."/>
            <person name="Kodira C.D."/>
            <person name="Koehrsen M.J."/>
            <person name="Liu B."/>
            <person name="Miranda-Saavedra D."/>
            <person name="O'Leary S."/>
            <person name="Ortiz-Castellanos L."/>
            <person name="Poulter R."/>
            <person name="Rodriguez-Romero J."/>
            <person name="Ruiz-Herrera J."/>
            <person name="Shen Y.-Q."/>
            <person name="Zeng Q."/>
            <person name="Galagan J."/>
            <person name="Birren B.W."/>
            <person name="Cuomo C.A."/>
            <person name="Wickes B.L."/>
        </authorList>
    </citation>
    <scope>NUCLEOTIDE SEQUENCE [LARGE SCALE GENOMIC DNA]</scope>
    <source>
        <strain evidence="2">RA 99-880 / ATCC MYA-4621 / FGSC 9543 / NRRL 43880</strain>
    </source>
</reference>
<dbReference type="AlphaFoldDB" id="I1CW72"/>
<dbReference type="Proteomes" id="UP000009138">
    <property type="component" value="Unassembled WGS sequence"/>
</dbReference>
<keyword evidence="2" id="KW-1185">Reference proteome</keyword>
<dbReference type="EMBL" id="GG669542">
    <property type="protein sequence ID" value="EIE92702.1"/>
    <property type="molecule type" value="Genomic_DNA"/>
</dbReference>
<evidence type="ECO:0000313" key="2">
    <source>
        <dbReference type="Proteomes" id="UP000009138"/>
    </source>
</evidence>
<gene>
    <name evidence="1" type="ORF">RO3G_17414</name>
</gene>